<feature type="non-terminal residue" evidence="1">
    <location>
        <position position="1"/>
    </location>
</feature>
<sequence length="539" mass="61472">ELLTRNKPFELAQIIYLPIIDAPPSDYDTIYTSLKVAVEKSAAAGQDFCMVTFDLPLFVKARDIVASCSEICGVKNVIVRLGGFHLVMSFLGCIGYIMAGSGIEDICSLIYAKGSVDKMLSGKAYARAIRCHSLIRLALALLVLKDIEFSDVENQILENVSFDENITEENLTDGQLNFLKQKFNQQLQELKENDPTAKLYVQYFEMVSLLFQFIHAERSGDWNMHLNSIRKMIPFFITAGHFNYAKNSYIYLQDMYTISTKLNQENYHSYTDKGCFTLWRSQQFYSGIWSDMTIEQTYMRNIHSREGLTHGRGVTPASTARWITSIPLQIVIAEQLETFCKFKMDGTSHQHKDAGVSRVQKDADDVKILLEWFEEHCPFVQSNDLISLSNGVIGSSEIDCHEAQEKGIALIPQVIKETYGNIKFPKKMKVLPLKSAFSKVSLGSDDVVVVDSETLFRRMLLCKPSDAEFEEYFDFELAPYPTSIFDGFNMRKNKKSDLYEFFTPVEDTSINNIHHVIDGGYLLHKIVWNTNETFAEIYI</sequence>
<dbReference type="EMBL" id="KQ979016">
    <property type="protein sequence ID" value="KYN24383.1"/>
    <property type="molecule type" value="Genomic_DNA"/>
</dbReference>
<reference evidence="1 2" key="1">
    <citation type="submission" date="2015-09" db="EMBL/GenBank/DDBJ databases">
        <title>Trachymyrmex cornetzi WGS genome.</title>
        <authorList>
            <person name="Nygaard S."/>
            <person name="Hu H."/>
            <person name="Boomsma J."/>
            <person name="Zhang G."/>
        </authorList>
    </citation>
    <scope>NUCLEOTIDE SEQUENCE [LARGE SCALE GENOMIC DNA]</scope>
    <source>
        <strain evidence="1">Tcor2-1</strain>
        <tissue evidence="1">Whole body</tissue>
    </source>
</reference>
<dbReference type="Proteomes" id="UP000078492">
    <property type="component" value="Unassembled WGS sequence"/>
</dbReference>
<gene>
    <name evidence="1" type="ORF">ALC57_04020</name>
</gene>
<protein>
    <submittedName>
        <fullName evidence="1">Uncharacterized protein</fullName>
    </submittedName>
</protein>
<evidence type="ECO:0000313" key="2">
    <source>
        <dbReference type="Proteomes" id="UP000078492"/>
    </source>
</evidence>
<keyword evidence="2" id="KW-1185">Reference proteome</keyword>
<dbReference type="AlphaFoldDB" id="A0A151JFN4"/>
<dbReference type="PANTHER" id="PTHR47018">
    <property type="entry name" value="CXC DOMAIN-CONTAINING PROTEIN-RELATED"/>
    <property type="match status" value="1"/>
</dbReference>
<dbReference type="STRING" id="471704.A0A151JFN4"/>
<dbReference type="PANTHER" id="PTHR47018:SF3">
    <property type="entry name" value="MYCBP-ASSOCIATED PROTEIN"/>
    <property type="match status" value="1"/>
</dbReference>
<evidence type="ECO:0000313" key="1">
    <source>
        <dbReference type="EMBL" id="KYN24383.1"/>
    </source>
</evidence>
<accession>A0A151JFN4</accession>
<proteinExistence type="predicted"/>
<name>A0A151JFN4_9HYME</name>
<organism evidence="1 2">
    <name type="scientific">Trachymyrmex cornetzi</name>
    <dbReference type="NCBI Taxonomy" id="471704"/>
    <lineage>
        <taxon>Eukaryota</taxon>
        <taxon>Metazoa</taxon>
        <taxon>Ecdysozoa</taxon>
        <taxon>Arthropoda</taxon>
        <taxon>Hexapoda</taxon>
        <taxon>Insecta</taxon>
        <taxon>Pterygota</taxon>
        <taxon>Neoptera</taxon>
        <taxon>Endopterygota</taxon>
        <taxon>Hymenoptera</taxon>
        <taxon>Apocrita</taxon>
        <taxon>Aculeata</taxon>
        <taxon>Formicoidea</taxon>
        <taxon>Formicidae</taxon>
        <taxon>Myrmicinae</taxon>
        <taxon>Trachymyrmex</taxon>
    </lineage>
</organism>